<evidence type="ECO:0000313" key="2">
    <source>
        <dbReference type="EMBL" id="GFZ09811.1"/>
    </source>
</evidence>
<feature type="region of interest" description="Disordered" evidence="1">
    <location>
        <begin position="1"/>
        <end position="73"/>
    </location>
</feature>
<sequence length="73" mass="7904">MKMMASHGTQRETSGLKQTTRTLFPATRSSGKNGPVETRALRPSAWGRAKGAQGSKCGRWKESPGGGWLRWSG</sequence>
<evidence type="ECO:0000313" key="3">
    <source>
        <dbReference type="Proteomes" id="UP000585474"/>
    </source>
</evidence>
<proteinExistence type="predicted"/>
<name>A0A7J0GGF3_9ERIC</name>
<dbReference type="Proteomes" id="UP000585474">
    <property type="component" value="Unassembled WGS sequence"/>
</dbReference>
<accession>A0A7J0GGF3</accession>
<comment type="caution">
    <text evidence="2">The sequence shown here is derived from an EMBL/GenBank/DDBJ whole genome shotgun (WGS) entry which is preliminary data.</text>
</comment>
<dbReference type="AlphaFoldDB" id="A0A7J0GGF3"/>
<feature type="compositionally biased region" description="Gly residues" evidence="1">
    <location>
        <begin position="64"/>
        <end position="73"/>
    </location>
</feature>
<dbReference type="EMBL" id="BJWL01000021">
    <property type="protein sequence ID" value="GFZ09811.1"/>
    <property type="molecule type" value="Genomic_DNA"/>
</dbReference>
<feature type="compositionally biased region" description="Polar residues" evidence="1">
    <location>
        <begin position="7"/>
        <end position="32"/>
    </location>
</feature>
<organism evidence="2 3">
    <name type="scientific">Actinidia rufa</name>
    <dbReference type="NCBI Taxonomy" id="165716"/>
    <lineage>
        <taxon>Eukaryota</taxon>
        <taxon>Viridiplantae</taxon>
        <taxon>Streptophyta</taxon>
        <taxon>Embryophyta</taxon>
        <taxon>Tracheophyta</taxon>
        <taxon>Spermatophyta</taxon>
        <taxon>Magnoliopsida</taxon>
        <taxon>eudicotyledons</taxon>
        <taxon>Gunneridae</taxon>
        <taxon>Pentapetalae</taxon>
        <taxon>asterids</taxon>
        <taxon>Ericales</taxon>
        <taxon>Actinidiaceae</taxon>
        <taxon>Actinidia</taxon>
    </lineage>
</organism>
<evidence type="ECO:0000256" key="1">
    <source>
        <dbReference type="SAM" id="MobiDB-lite"/>
    </source>
</evidence>
<reference evidence="2 3" key="1">
    <citation type="submission" date="2019-07" db="EMBL/GenBank/DDBJ databases">
        <title>De Novo Assembly of kiwifruit Actinidia rufa.</title>
        <authorList>
            <person name="Sugita-Konishi S."/>
            <person name="Sato K."/>
            <person name="Mori E."/>
            <person name="Abe Y."/>
            <person name="Kisaki G."/>
            <person name="Hamano K."/>
            <person name="Suezawa K."/>
            <person name="Otani M."/>
            <person name="Fukuda T."/>
            <person name="Manabe T."/>
            <person name="Gomi K."/>
            <person name="Tabuchi M."/>
            <person name="Akimitsu K."/>
            <person name="Kataoka I."/>
        </authorList>
    </citation>
    <scope>NUCLEOTIDE SEQUENCE [LARGE SCALE GENOMIC DNA]</scope>
    <source>
        <strain evidence="3">cv. Fuchu</strain>
    </source>
</reference>
<protein>
    <submittedName>
        <fullName evidence="2">Hydroxyproline-rich glycoprotein family protein</fullName>
    </submittedName>
</protein>
<gene>
    <name evidence="2" type="ORF">Acr_21g0004100</name>
</gene>
<keyword evidence="3" id="KW-1185">Reference proteome</keyword>